<sequence length="70" mass="8254">MHTELSMLRNQLSSKDDFAFVVTKILHFADNEYNECLLSTVAAGSSPTVDVLKRYFNLYYQLRRYWLLCL</sequence>
<comment type="caution">
    <text evidence="1">The sequence shown here is derived from an EMBL/GenBank/DDBJ whole genome shotgun (WGS) entry which is preliminary data.</text>
</comment>
<gene>
    <name evidence="1" type="ORF">EV182_006035</name>
</gene>
<feature type="non-terminal residue" evidence="1">
    <location>
        <position position="70"/>
    </location>
</feature>
<keyword evidence="2" id="KW-1185">Reference proteome</keyword>
<accession>A0ACC1HM00</accession>
<dbReference type="Proteomes" id="UP001145114">
    <property type="component" value="Unassembled WGS sequence"/>
</dbReference>
<organism evidence="1 2">
    <name type="scientific">Spiromyces aspiralis</name>
    <dbReference type="NCBI Taxonomy" id="68401"/>
    <lineage>
        <taxon>Eukaryota</taxon>
        <taxon>Fungi</taxon>
        <taxon>Fungi incertae sedis</taxon>
        <taxon>Zoopagomycota</taxon>
        <taxon>Kickxellomycotina</taxon>
        <taxon>Kickxellomycetes</taxon>
        <taxon>Kickxellales</taxon>
        <taxon>Kickxellaceae</taxon>
        <taxon>Spiromyces</taxon>
    </lineage>
</organism>
<evidence type="ECO:0000313" key="1">
    <source>
        <dbReference type="EMBL" id="KAJ1677504.1"/>
    </source>
</evidence>
<protein>
    <submittedName>
        <fullName evidence="1">Uncharacterized protein</fullName>
    </submittedName>
</protein>
<reference evidence="1" key="1">
    <citation type="submission" date="2022-06" db="EMBL/GenBank/DDBJ databases">
        <title>Phylogenomic reconstructions and comparative analyses of Kickxellomycotina fungi.</title>
        <authorList>
            <person name="Reynolds N.K."/>
            <person name="Stajich J.E."/>
            <person name="Barry K."/>
            <person name="Grigoriev I.V."/>
            <person name="Crous P."/>
            <person name="Smith M.E."/>
        </authorList>
    </citation>
    <scope>NUCLEOTIDE SEQUENCE</scope>
    <source>
        <strain evidence="1">RSA 2271</strain>
    </source>
</reference>
<evidence type="ECO:0000313" key="2">
    <source>
        <dbReference type="Proteomes" id="UP001145114"/>
    </source>
</evidence>
<name>A0ACC1HM00_9FUNG</name>
<proteinExistence type="predicted"/>
<dbReference type="EMBL" id="JAMZIH010002351">
    <property type="protein sequence ID" value="KAJ1677504.1"/>
    <property type="molecule type" value="Genomic_DNA"/>
</dbReference>